<dbReference type="PANTHER" id="PTHR42743:SF10">
    <property type="entry name" value="D-ALANINE AMINOTRANSFERASE"/>
    <property type="match status" value="1"/>
</dbReference>
<dbReference type="GO" id="GO:0005829">
    <property type="term" value="C:cytosol"/>
    <property type="evidence" value="ECO:0007669"/>
    <property type="project" value="TreeGrafter"/>
</dbReference>
<dbReference type="OrthoDB" id="21319at2"/>
<accession>A0A1I2M887</accession>
<evidence type="ECO:0000256" key="5">
    <source>
        <dbReference type="ARBA" id="ARBA00035633"/>
    </source>
</evidence>
<proteinExistence type="inferred from homology"/>
<dbReference type="PROSITE" id="PS00770">
    <property type="entry name" value="AA_TRANSFER_CLASS_4"/>
    <property type="match status" value="1"/>
</dbReference>
<evidence type="ECO:0000313" key="14">
    <source>
        <dbReference type="Proteomes" id="UP000198623"/>
    </source>
</evidence>
<dbReference type="InterPro" id="IPR043131">
    <property type="entry name" value="BCAT-like_N"/>
</dbReference>
<comment type="similarity">
    <text evidence="2 11">Belongs to the class-IV pyridoxal-phosphate-dependent aminotransferase family.</text>
</comment>
<evidence type="ECO:0000256" key="10">
    <source>
        <dbReference type="ARBA" id="ARBA00080135"/>
    </source>
</evidence>
<dbReference type="SUPFAM" id="SSF56752">
    <property type="entry name" value="D-aminoacid aminotransferase-like PLP-dependent enzymes"/>
    <property type="match status" value="1"/>
</dbReference>
<dbReference type="GO" id="GO:0046656">
    <property type="term" value="P:folic acid biosynthetic process"/>
    <property type="evidence" value="ECO:0007669"/>
    <property type="project" value="UniProtKB-KW"/>
</dbReference>
<evidence type="ECO:0000256" key="12">
    <source>
        <dbReference type="RuleBase" id="RU004516"/>
    </source>
</evidence>
<evidence type="ECO:0000256" key="4">
    <source>
        <dbReference type="ARBA" id="ARBA00022909"/>
    </source>
</evidence>
<dbReference type="Gene3D" id="3.20.10.10">
    <property type="entry name" value="D-amino Acid Aminotransferase, subunit A, domain 2"/>
    <property type="match status" value="1"/>
</dbReference>
<dbReference type="InterPro" id="IPR050571">
    <property type="entry name" value="Class-IV_PLP-Dep_Aminotrnsfr"/>
</dbReference>
<dbReference type="InterPro" id="IPR036038">
    <property type="entry name" value="Aminotransferase-like"/>
</dbReference>
<dbReference type="InterPro" id="IPR001544">
    <property type="entry name" value="Aminotrans_IV"/>
</dbReference>
<evidence type="ECO:0000256" key="9">
    <source>
        <dbReference type="ARBA" id="ARBA00069174"/>
    </source>
</evidence>
<organism evidence="13 14">
    <name type="scientific">Neptunomonas qingdaonensis</name>
    <dbReference type="NCBI Taxonomy" id="1045558"/>
    <lineage>
        <taxon>Bacteria</taxon>
        <taxon>Pseudomonadati</taxon>
        <taxon>Pseudomonadota</taxon>
        <taxon>Gammaproteobacteria</taxon>
        <taxon>Oceanospirillales</taxon>
        <taxon>Oceanospirillaceae</taxon>
        <taxon>Neptunomonas</taxon>
    </lineage>
</organism>
<evidence type="ECO:0000256" key="7">
    <source>
        <dbReference type="ARBA" id="ARBA00049529"/>
    </source>
</evidence>
<dbReference type="STRING" id="1045558.SAMN05216175_101382"/>
<name>A0A1I2M887_9GAMM</name>
<dbReference type="EC" id="4.1.3.38" evidence="6"/>
<gene>
    <name evidence="13" type="ORF">SAMN05216175_101382</name>
</gene>
<keyword evidence="14" id="KW-1185">Reference proteome</keyword>
<comment type="pathway">
    <text evidence="5">Cofactor biosynthesis; tetrahydrofolate biosynthesis; 4-aminobenzoate from chorismate: step 2/2.</text>
</comment>
<dbReference type="Gene3D" id="3.30.470.10">
    <property type="match status" value="1"/>
</dbReference>
<reference evidence="14" key="1">
    <citation type="submission" date="2016-10" db="EMBL/GenBank/DDBJ databases">
        <authorList>
            <person name="Varghese N."/>
            <person name="Submissions S."/>
        </authorList>
    </citation>
    <scope>NUCLEOTIDE SEQUENCE [LARGE SCALE GENOMIC DNA]</scope>
    <source>
        <strain evidence="14">CGMCC 1.10971</strain>
    </source>
</reference>
<evidence type="ECO:0000313" key="13">
    <source>
        <dbReference type="EMBL" id="SFF85646.1"/>
    </source>
</evidence>
<dbReference type="FunFam" id="3.20.10.10:FF:000002">
    <property type="entry name" value="D-alanine aminotransferase"/>
    <property type="match status" value="1"/>
</dbReference>
<comment type="catalytic activity">
    <reaction evidence="7">
        <text>4-amino-4-deoxychorismate = 4-aminobenzoate + pyruvate + H(+)</text>
        <dbReference type="Rhea" id="RHEA:16201"/>
        <dbReference type="ChEBI" id="CHEBI:15361"/>
        <dbReference type="ChEBI" id="CHEBI:15378"/>
        <dbReference type="ChEBI" id="CHEBI:17836"/>
        <dbReference type="ChEBI" id="CHEBI:58406"/>
        <dbReference type="EC" id="4.1.3.38"/>
    </reaction>
</comment>
<evidence type="ECO:0000256" key="3">
    <source>
        <dbReference type="ARBA" id="ARBA00022898"/>
    </source>
</evidence>
<evidence type="ECO:0000256" key="8">
    <source>
        <dbReference type="ARBA" id="ARBA00054027"/>
    </source>
</evidence>
<protein>
    <recommendedName>
        <fullName evidence="9">Aminodeoxychorismate lyase</fullName>
        <ecNumber evidence="6">4.1.3.38</ecNumber>
    </recommendedName>
    <alternativeName>
        <fullName evidence="10">4-amino-4-deoxychorismate lyase</fullName>
    </alternativeName>
</protein>
<dbReference type="RefSeq" id="WP_090723632.1">
    <property type="nucleotide sequence ID" value="NZ_FOOU01000001.1"/>
</dbReference>
<dbReference type="GO" id="GO:0008652">
    <property type="term" value="P:amino acid biosynthetic process"/>
    <property type="evidence" value="ECO:0007669"/>
    <property type="project" value="UniProtKB-ARBA"/>
</dbReference>
<keyword evidence="3 12" id="KW-0663">Pyridoxal phosphate</keyword>
<comment type="cofactor">
    <cofactor evidence="1 12">
        <name>pyridoxal 5'-phosphate</name>
        <dbReference type="ChEBI" id="CHEBI:597326"/>
    </cofactor>
</comment>
<keyword evidence="4" id="KW-0289">Folate biosynthesis</keyword>
<evidence type="ECO:0000256" key="6">
    <source>
        <dbReference type="ARBA" id="ARBA00035676"/>
    </source>
</evidence>
<dbReference type="AlphaFoldDB" id="A0A1I2M887"/>
<comment type="function">
    <text evidence="8">Involved in the biosynthesis of p-aminobenzoate (PABA), a precursor of tetrahydrofolate. Converts 4-amino-4-deoxychorismate into 4-aminobenzoate (PABA) and pyruvate.</text>
</comment>
<evidence type="ECO:0000256" key="11">
    <source>
        <dbReference type="RuleBase" id="RU004106"/>
    </source>
</evidence>
<dbReference type="GO" id="GO:0008696">
    <property type="term" value="F:4-amino-4-deoxychorismate lyase activity"/>
    <property type="evidence" value="ECO:0007669"/>
    <property type="project" value="UniProtKB-EC"/>
</dbReference>
<dbReference type="PANTHER" id="PTHR42743">
    <property type="entry name" value="AMINO-ACID AMINOTRANSFERASE"/>
    <property type="match status" value="1"/>
</dbReference>
<dbReference type="Pfam" id="PF01063">
    <property type="entry name" value="Aminotran_4"/>
    <property type="match status" value="1"/>
</dbReference>
<evidence type="ECO:0000256" key="1">
    <source>
        <dbReference type="ARBA" id="ARBA00001933"/>
    </source>
</evidence>
<dbReference type="InterPro" id="IPR043132">
    <property type="entry name" value="BCAT-like_C"/>
</dbReference>
<evidence type="ECO:0000256" key="2">
    <source>
        <dbReference type="ARBA" id="ARBA00009320"/>
    </source>
</evidence>
<dbReference type="Proteomes" id="UP000198623">
    <property type="component" value="Unassembled WGS sequence"/>
</dbReference>
<dbReference type="EMBL" id="FOOU01000001">
    <property type="protein sequence ID" value="SFF85646.1"/>
    <property type="molecule type" value="Genomic_DNA"/>
</dbReference>
<dbReference type="InterPro" id="IPR018300">
    <property type="entry name" value="Aminotrans_IV_CS"/>
</dbReference>
<sequence length="288" mass="32017">MSIAYLNGEYLPLAEARISPLDRGFLFGDGIYEVIPYYSGKSVGLVPHIERMIDGLAAIEIKCKKSADEWKVLLDDLIARNQGATNNLGVYVHVSRGTDVKRFHAYPENVEPTIFCFTFGIKDPEPVDREKVHAYTVTTSEDLRWKRCHIKSTALLGNVMHFQQGHASGNSECLLYNAKNELTEGSSVNAYIVKDGVVITPIQDNQILPGITRRIIIDSLKAEGSIKVEERIVSMDEVYNADEVWISSSSKEIAPIVQIDGKPVGDGKVGPVWEAAFRIYTDAKFTHS</sequence>